<evidence type="ECO:0000313" key="16">
    <source>
        <dbReference type="EMBL" id="OAD75117.1"/>
    </source>
</evidence>
<feature type="active site" description="Acyl-thioester intermediate" evidence="12">
    <location>
        <position position="115"/>
    </location>
</feature>
<evidence type="ECO:0000256" key="13">
    <source>
        <dbReference type="RuleBase" id="RU003557"/>
    </source>
</evidence>
<dbReference type="GO" id="GO:0003988">
    <property type="term" value="F:acetyl-CoA C-acyltransferase activity"/>
    <property type="evidence" value="ECO:0007669"/>
    <property type="project" value="UniProtKB-EC"/>
</dbReference>
<keyword evidence="7" id="KW-0443">Lipid metabolism</keyword>
<name>A0A162PQP5_PHYB8</name>
<sequence>MASRLQQVSAHLAPTDSIANKVGVKSPEDVVIVSALRSAITRSRKGGFKDTLPEEILAEVFKAVIAETKLDPSIVNDIAVGTVLAQGGAATNARMAALYAGFPETSSVNTVNRQCSSGLQAVVQIATAIQAGLIEVGIGAGFESMTKNYGPQSMSPTSDKIAEGSAAAADCLLPMGITSENVAAEYGVTRAKQDAFAASSHNKAVEAQKAGYFKAEIVPIKATVLDKDGVEHTVVVDRDDGVRPGTTPETLGKLRPAFSENGFTTAGNASQVSDGAAAVLLMKRKTAQKYGLPIVGKYITSAVVGVPPRIMGVGPAYAIPVAVERAGLKLSDVDIFEINEAFASQAVYSVEKLAIPIEKVNPKGGAIAFGHPLGCTGARQIATLLPELKRQGKKVGVTSMCIGTGMGMAAVFESE</sequence>
<evidence type="ECO:0000256" key="11">
    <source>
        <dbReference type="ARBA" id="ARBA00047605"/>
    </source>
</evidence>
<keyword evidence="6" id="KW-0809">Transit peptide</keyword>
<keyword evidence="8" id="KW-0576">Peroxisome</keyword>
<dbReference type="InParanoid" id="A0A162PQP5"/>
<accession>A0A162PQP5</accession>
<dbReference type="PROSITE" id="PS00099">
    <property type="entry name" value="THIOLASE_3"/>
    <property type="match status" value="1"/>
</dbReference>
<keyword evidence="5" id="KW-0276">Fatty acid metabolism</keyword>
<evidence type="ECO:0000256" key="2">
    <source>
        <dbReference type="ARBA" id="ARBA00004872"/>
    </source>
</evidence>
<dbReference type="GO" id="GO:0006635">
    <property type="term" value="P:fatty acid beta-oxidation"/>
    <property type="evidence" value="ECO:0007669"/>
    <property type="project" value="TreeGrafter"/>
</dbReference>
<dbReference type="STRING" id="763407.A0A162PQP5"/>
<dbReference type="RefSeq" id="XP_018293157.1">
    <property type="nucleotide sequence ID" value="XM_018443045.1"/>
</dbReference>
<evidence type="ECO:0000259" key="15">
    <source>
        <dbReference type="Pfam" id="PF02803"/>
    </source>
</evidence>
<dbReference type="Pfam" id="PF00108">
    <property type="entry name" value="Thiolase_N"/>
    <property type="match status" value="1"/>
</dbReference>
<dbReference type="SUPFAM" id="SSF53901">
    <property type="entry name" value="Thiolase-like"/>
    <property type="match status" value="2"/>
</dbReference>
<comment type="subcellular location">
    <subcellularLocation>
        <location evidence="1">Peroxisome</location>
    </subcellularLocation>
</comment>
<dbReference type="NCBIfam" id="TIGR01930">
    <property type="entry name" value="AcCoA-C-Actrans"/>
    <property type="match status" value="1"/>
</dbReference>
<dbReference type="PROSITE" id="PS00737">
    <property type="entry name" value="THIOLASE_2"/>
    <property type="match status" value="1"/>
</dbReference>
<dbReference type="Proteomes" id="UP000077315">
    <property type="component" value="Unassembled WGS sequence"/>
</dbReference>
<dbReference type="AlphaFoldDB" id="A0A162PQP5"/>
<evidence type="ECO:0000256" key="7">
    <source>
        <dbReference type="ARBA" id="ARBA00023098"/>
    </source>
</evidence>
<dbReference type="GO" id="GO:0010124">
    <property type="term" value="P:phenylacetate catabolic process"/>
    <property type="evidence" value="ECO:0007669"/>
    <property type="project" value="TreeGrafter"/>
</dbReference>
<feature type="active site" description="Proton acceptor" evidence="12">
    <location>
        <position position="401"/>
    </location>
</feature>
<gene>
    <name evidence="16" type="ORF">PHYBLDRAFT_75034</name>
</gene>
<evidence type="ECO:0000256" key="12">
    <source>
        <dbReference type="PIRSR" id="PIRSR000429-1"/>
    </source>
</evidence>
<dbReference type="InterPro" id="IPR020613">
    <property type="entry name" value="Thiolase_CS"/>
</dbReference>
<dbReference type="CDD" id="cd00751">
    <property type="entry name" value="thiolase"/>
    <property type="match status" value="1"/>
</dbReference>
<evidence type="ECO:0000256" key="6">
    <source>
        <dbReference type="ARBA" id="ARBA00022946"/>
    </source>
</evidence>
<dbReference type="VEuPathDB" id="FungiDB:PHYBLDRAFT_75034"/>
<feature type="domain" description="Thiolase N-terminal" evidence="14">
    <location>
        <begin position="30"/>
        <end position="284"/>
    </location>
</feature>
<evidence type="ECO:0000256" key="3">
    <source>
        <dbReference type="ARBA" id="ARBA00010982"/>
    </source>
</evidence>
<dbReference type="InterPro" id="IPR016039">
    <property type="entry name" value="Thiolase-like"/>
</dbReference>
<evidence type="ECO:0000256" key="10">
    <source>
        <dbReference type="ARBA" id="ARBA00024073"/>
    </source>
</evidence>
<protein>
    <recommendedName>
        <fullName evidence="10">acetyl-CoA C-acyltransferase</fullName>
        <ecNumber evidence="10">2.3.1.16</ecNumber>
    </recommendedName>
</protein>
<comment type="catalytic activity">
    <reaction evidence="11">
        <text>an acyl-CoA + acetyl-CoA = a 3-oxoacyl-CoA + CoA</text>
        <dbReference type="Rhea" id="RHEA:21564"/>
        <dbReference type="ChEBI" id="CHEBI:57287"/>
        <dbReference type="ChEBI" id="CHEBI:57288"/>
        <dbReference type="ChEBI" id="CHEBI:58342"/>
        <dbReference type="ChEBI" id="CHEBI:90726"/>
        <dbReference type="EC" id="2.3.1.16"/>
    </reaction>
</comment>
<evidence type="ECO:0000313" key="17">
    <source>
        <dbReference type="Proteomes" id="UP000077315"/>
    </source>
</evidence>
<evidence type="ECO:0000256" key="8">
    <source>
        <dbReference type="ARBA" id="ARBA00023140"/>
    </source>
</evidence>
<dbReference type="InterPro" id="IPR020615">
    <property type="entry name" value="Thiolase_acyl_enz_int_AS"/>
</dbReference>
<dbReference type="InterPro" id="IPR020616">
    <property type="entry name" value="Thiolase_N"/>
</dbReference>
<dbReference type="EMBL" id="KV440978">
    <property type="protein sequence ID" value="OAD75117.1"/>
    <property type="molecule type" value="Genomic_DNA"/>
</dbReference>
<evidence type="ECO:0000256" key="9">
    <source>
        <dbReference type="ARBA" id="ARBA00023315"/>
    </source>
</evidence>
<keyword evidence="4 13" id="KW-0808">Transferase</keyword>
<dbReference type="GO" id="GO:0005777">
    <property type="term" value="C:peroxisome"/>
    <property type="evidence" value="ECO:0007669"/>
    <property type="project" value="UniProtKB-SubCell"/>
</dbReference>
<dbReference type="EC" id="2.3.1.16" evidence="10"/>
<dbReference type="Gene3D" id="3.40.47.10">
    <property type="match status" value="2"/>
</dbReference>
<dbReference type="PANTHER" id="PTHR43853">
    <property type="entry name" value="3-KETOACYL-COA THIOLASE, PEROXISOMAL"/>
    <property type="match status" value="1"/>
</dbReference>
<evidence type="ECO:0000256" key="4">
    <source>
        <dbReference type="ARBA" id="ARBA00022679"/>
    </source>
</evidence>
<keyword evidence="9 13" id="KW-0012">Acyltransferase</keyword>
<organism evidence="16 17">
    <name type="scientific">Phycomyces blakesleeanus (strain ATCC 8743b / DSM 1359 / FGSC 10004 / NBRC 33097 / NRRL 1555)</name>
    <dbReference type="NCBI Taxonomy" id="763407"/>
    <lineage>
        <taxon>Eukaryota</taxon>
        <taxon>Fungi</taxon>
        <taxon>Fungi incertae sedis</taxon>
        <taxon>Mucoromycota</taxon>
        <taxon>Mucoromycotina</taxon>
        <taxon>Mucoromycetes</taxon>
        <taxon>Mucorales</taxon>
        <taxon>Phycomycetaceae</taxon>
        <taxon>Phycomyces</taxon>
    </lineage>
</organism>
<dbReference type="InterPro" id="IPR002155">
    <property type="entry name" value="Thiolase"/>
</dbReference>
<dbReference type="PANTHER" id="PTHR43853:SF8">
    <property type="entry name" value="3-KETOACYL-COA THIOLASE, PEROXISOMAL"/>
    <property type="match status" value="1"/>
</dbReference>
<dbReference type="OrthoDB" id="5404651at2759"/>
<dbReference type="InterPro" id="IPR050215">
    <property type="entry name" value="Thiolase-like_sf_Thiolase"/>
</dbReference>
<proteinExistence type="inferred from homology"/>
<dbReference type="PIRSF" id="PIRSF000429">
    <property type="entry name" value="Ac-CoA_Ac_transf"/>
    <property type="match status" value="1"/>
</dbReference>
<dbReference type="InterPro" id="IPR020610">
    <property type="entry name" value="Thiolase_AS"/>
</dbReference>
<dbReference type="GeneID" id="29003951"/>
<comment type="pathway">
    <text evidence="2">Lipid metabolism; fatty acid metabolism.</text>
</comment>
<dbReference type="FunFam" id="3.40.47.10:FF:000010">
    <property type="entry name" value="Acetyl-CoA acetyltransferase (Thiolase)"/>
    <property type="match status" value="1"/>
</dbReference>
<evidence type="ECO:0000256" key="1">
    <source>
        <dbReference type="ARBA" id="ARBA00004275"/>
    </source>
</evidence>
<dbReference type="PROSITE" id="PS00098">
    <property type="entry name" value="THIOLASE_1"/>
    <property type="match status" value="1"/>
</dbReference>
<keyword evidence="17" id="KW-1185">Reference proteome</keyword>
<dbReference type="Pfam" id="PF02803">
    <property type="entry name" value="Thiolase_C"/>
    <property type="match status" value="1"/>
</dbReference>
<feature type="domain" description="Thiolase C-terminal" evidence="15">
    <location>
        <begin position="294"/>
        <end position="413"/>
    </location>
</feature>
<comment type="similarity">
    <text evidence="3 13">Belongs to the thiolase-like superfamily. Thiolase family.</text>
</comment>
<evidence type="ECO:0000256" key="5">
    <source>
        <dbReference type="ARBA" id="ARBA00022832"/>
    </source>
</evidence>
<reference evidence="17" key="1">
    <citation type="submission" date="2015-06" db="EMBL/GenBank/DDBJ databases">
        <title>Expansion of signal transduction pathways in fungi by whole-genome duplication.</title>
        <authorList>
            <consortium name="DOE Joint Genome Institute"/>
            <person name="Corrochano L.M."/>
            <person name="Kuo A."/>
            <person name="Marcet-Houben M."/>
            <person name="Polaino S."/>
            <person name="Salamov A."/>
            <person name="Villalobos J.M."/>
            <person name="Alvarez M.I."/>
            <person name="Avalos J."/>
            <person name="Benito E.P."/>
            <person name="Benoit I."/>
            <person name="Burger G."/>
            <person name="Camino L.P."/>
            <person name="Canovas D."/>
            <person name="Cerda-Olmedo E."/>
            <person name="Cheng J.-F."/>
            <person name="Dominguez A."/>
            <person name="Elias M."/>
            <person name="Eslava A.P."/>
            <person name="Glaser F."/>
            <person name="Grimwood J."/>
            <person name="Gutierrez G."/>
            <person name="Heitman J."/>
            <person name="Henrissat B."/>
            <person name="Iturriaga E.A."/>
            <person name="Lang B.F."/>
            <person name="Lavin J.L."/>
            <person name="Lee S."/>
            <person name="Li W."/>
            <person name="Lindquist E."/>
            <person name="Lopez-Garcia S."/>
            <person name="Luque E.M."/>
            <person name="Marcos A.T."/>
            <person name="Martin J."/>
            <person name="McCluskey K."/>
            <person name="Medina H.R."/>
            <person name="Miralles-Duran A."/>
            <person name="Miyazaki A."/>
            <person name="Munoz-Torres E."/>
            <person name="Oguiza J.A."/>
            <person name="Ohm R."/>
            <person name="Olmedo M."/>
            <person name="Orejas M."/>
            <person name="Ortiz-Castellanos L."/>
            <person name="Pisabarro A.G."/>
            <person name="Rodriguez-Romero J."/>
            <person name="Ruiz-Herrera J."/>
            <person name="Ruiz-Vazquez R."/>
            <person name="Sanz C."/>
            <person name="Schackwitz W."/>
            <person name="Schmutz J."/>
            <person name="Shahriari M."/>
            <person name="Shelest E."/>
            <person name="Silva-Franco F."/>
            <person name="Soanes D."/>
            <person name="Syed K."/>
            <person name="Tagua V.G."/>
            <person name="Talbot N.J."/>
            <person name="Thon M."/>
            <person name="De vries R.P."/>
            <person name="Wiebenga A."/>
            <person name="Yadav J.S."/>
            <person name="Braun E.L."/>
            <person name="Baker S."/>
            <person name="Garre V."/>
            <person name="Horwitz B."/>
            <person name="Torres-Martinez S."/>
            <person name="Idnurm A."/>
            <person name="Herrera-Estrella A."/>
            <person name="Gabaldon T."/>
            <person name="Grigoriev I.V."/>
        </authorList>
    </citation>
    <scope>NUCLEOTIDE SEQUENCE [LARGE SCALE GENOMIC DNA]</scope>
    <source>
        <strain evidence="17">NRRL 1555(-)</strain>
    </source>
</reference>
<feature type="active site" description="Proton acceptor" evidence="12">
    <location>
        <position position="371"/>
    </location>
</feature>
<dbReference type="InterPro" id="IPR020617">
    <property type="entry name" value="Thiolase_C"/>
</dbReference>
<evidence type="ECO:0000259" key="14">
    <source>
        <dbReference type="Pfam" id="PF00108"/>
    </source>
</evidence>